<protein>
    <recommendedName>
        <fullName evidence="4">DUF4129 domain-containing protein</fullName>
    </recommendedName>
</protein>
<proteinExistence type="predicted"/>
<dbReference type="AlphaFoldDB" id="A0A923L693"/>
<keyword evidence="3" id="KW-1185">Reference proteome</keyword>
<keyword evidence="1" id="KW-0472">Membrane</keyword>
<dbReference type="EMBL" id="JACOOL010000007">
    <property type="protein sequence ID" value="MBC5637272.1"/>
    <property type="molecule type" value="Genomic_DNA"/>
</dbReference>
<feature type="transmembrane region" description="Helical" evidence="1">
    <location>
        <begin position="12"/>
        <end position="33"/>
    </location>
</feature>
<evidence type="ECO:0008006" key="4">
    <source>
        <dbReference type="Google" id="ProtNLM"/>
    </source>
</evidence>
<feature type="transmembrane region" description="Helical" evidence="1">
    <location>
        <begin position="39"/>
        <end position="56"/>
    </location>
</feature>
<evidence type="ECO:0000256" key="1">
    <source>
        <dbReference type="SAM" id="Phobius"/>
    </source>
</evidence>
<feature type="transmembrane region" description="Helical" evidence="1">
    <location>
        <begin position="135"/>
        <end position="156"/>
    </location>
</feature>
<feature type="transmembrane region" description="Helical" evidence="1">
    <location>
        <begin position="111"/>
        <end position="128"/>
    </location>
</feature>
<comment type="caution">
    <text evidence="2">The sequence shown here is derived from an EMBL/GenBank/DDBJ whole genome shotgun (WGS) entry which is preliminary data.</text>
</comment>
<organism evidence="2 3">
    <name type="scientific">Ornithinibacillus hominis</name>
    <dbReference type="NCBI Taxonomy" id="2763055"/>
    <lineage>
        <taxon>Bacteria</taxon>
        <taxon>Bacillati</taxon>
        <taxon>Bacillota</taxon>
        <taxon>Bacilli</taxon>
        <taxon>Bacillales</taxon>
        <taxon>Bacillaceae</taxon>
        <taxon>Ornithinibacillus</taxon>
    </lineage>
</organism>
<accession>A0A923L693</accession>
<dbReference type="RefSeq" id="WP_186869985.1">
    <property type="nucleotide sequence ID" value="NZ_JACOOL010000007.1"/>
</dbReference>
<reference evidence="2" key="1">
    <citation type="submission" date="2020-08" db="EMBL/GenBank/DDBJ databases">
        <title>Genome public.</title>
        <authorList>
            <person name="Liu C."/>
            <person name="Sun Q."/>
        </authorList>
    </citation>
    <scope>NUCLEOTIDE SEQUENCE</scope>
    <source>
        <strain evidence="2">BX22</strain>
    </source>
</reference>
<dbReference type="Proteomes" id="UP000637359">
    <property type="component" value="Unassembled WGS sequence"/>
</dbReference>
<keyword evidence="1" id="KW-0812">Transmembrane</keyword>
<evidence type="ECO:0000313" key="3">
    <source>
        <dbReference type="Proteomes" id="UP000637359"/>
    </source>
</evidence>
<evidence type="ECO:0000313" key="2">
    <source>
        <dbReference type="EMBL" id="MBC5637272.1"/>
    </source>
</evidence>
<feature type="transmembrane region" description="Helical" evidence="1">
    <location>
        <begin position="168"/>
        <end position="187"/>
    </location>
</feature>
<feature type="transmembrane region" description="Helical" evidence="1">
    <location>
        <begin position="199"/>
        <end position="217"/>
    </location>
</feature>
<feature type="transmembrane region" description="Helical" evidence="1">
    <location>
        <begin position="244"/>
        <end position="271"/>
    </location>
</feature>
<keyword evidence="1" id="KW-1133">Transmembrane helix</keyword>
<sequence length="387" mass="45170">MKQDQQQFITDVYHFMCEMIIVSILLLLPIHYYYHWVPAWSMLVVIALLCILFVVLEKQDLNHSYYYFTLLLLIPTFLYFRYPLLLSVFISCIVLWRYFRIRHVLVIGREAAYLLLTPTLSIVVFLITNNLYSIMGLFLQLLVIIIGFMCSNISVLERSERTLLYYKGVIYLLLLMSCGGMIAYWISSQTYLVKIWDSTIYFLFSLIGRVLFLVPFMENNNNEDEIDIGTGIESLENVSTELPIVSFILGGYMGIGVILAIFGLIMTILIFKGDKSPKAGIKGITIASGKHRGDVHFPEEQKGLLTWWKISKKHPVRILVHKFERKAIKHQLGRKTTETIDEWLKRIGLNVDVHVYQKVRYGEMEVSKQEVEVLRREIERFKELLKK</sequence>
<name>A0A923L693_9BACI</name>
<feature type="transmembrane region" description="Helical" evidence="1">
    <location>
        <begin position="68"/>
        <end position="99"/>
    </location>
</feature>
<gene>
    <name evidence="2" type="ORF">H8S33_10700</name>
</gene>